<name>A0AAX6E1R3_IRIPA</name>
<accession>A0AAX6E1R3</accession>
<keyword evidence="2" id="KW-1185">Reference proteome</keyword>
<organism evidence="1 2">
    <name type="scientific">Iris pallida</name>
    <name type="common">Sweet iris</name>
    <dbReference type="NCBI Taxonomy" id="29817"/>
    <lineage>
        <taxon>Eukaryota</taxon>
        <taxon>Viridiplantae</taxon>
        <taxon>Streptophyta</taxon>
        <taxon>Embryophyta</taxon>
        <taxon>Tracheophyta</taxon>
        <taxon>Spermatophyta</taxon>
        <taxon>Magnoliopsida</taxon>
        <taxon>Liliopsida</taxon>
        <taxon>Asparagales</taxon>
        <taxon>Iridaceae</taxon>
        <taxon>Iridoideae</taxon>
        <taxon>Irideae</taxon>
        <taxon>Iris</taxon>
    </lineage>
</organism>
<dbReference type="AlphaFoldDB" id="A0AAX6E1R3"/>
<protein>
    <submittedName>
        <fullName evidence="1">Squalene synthase-like</fullName>
    </submittedName>
</protein>
<evidence type="ECO:0000313" key="2">
    <source>
        <dbReference type="Proteomes" id="UP001140949"/>
    </source>
</evidence>
<reference evidence="1" key="2">
    <citation type="submission" date="2023-04" db="EMBL/GenBank/DDBJ databases">
        <authorList>
            <person name="Bruccoleri R.E."/>
            <person name="Oakeley E.J."/>
            <person name="Faust A.-M."/>
            <person name="Dessus-Babus S."/>
            <person name="Altorfer M."/>
            <person name="Burckhardt D."/>
            <person name="Oertli M."/>
            <person name="Naumann U."/>
            <person name="Petersen F."/>
            <person name="Wong J."/>
        </authorList>
    </citation>
    <scope>NUCLEOTIDE SEQUENCE</scope>
    <source>
        <strain evidence="1">GSM-AAB239-AS_SAM_17_03QT</strain>
        <tissue evidence="1">Leaf</tissue>
    </source>
</reference>
<dbReference type="EMBL" id="JANAVB010040618">
    <property type="protein sequence ID" value="KAJ6797956.1"/>
    <property type="molecule type" value="Genomic_DNA"/>
</dbReference>
<comment type="caution">
    <text evidence="1">The sequence shown here is derived from an EMBL/GenBank/DDBJ whole genome shotgun (WGS) entry which is preliminary data.</text>
</comment>
<proteinExistence type="predicted"/>
<reference evidence="1" key="1">
    <citation type="journal article" date="2023" name="GigaByte">
        <title>Genome assembly of the bearded iris, Iris pallida Lam.</title>
        <authorList>
            <person name="Bruccoleri R.E."/>
            <person name="Oakeley E.J."/>
            <person name="Faust A.M.E."/>
            <person name="Altorfer M."/>
            <person name="Dessus-Babus S."/>
            <person name="Burckhardt D."/>
            <person name="Oertli M."/>
            <person name="Naumann U."/>
            <person name="Petersen F."/>
            <person name="Wong J."/>
        </authorList>
    </citation>
    <scope>NUCLEOTIDE SEQUENCE</scope>
    <source>
        <strain evidence="1">GSM-AAB239-AS_SAM_17_03QT</strain>
    </source>
</reference>
<gene>
    <name evidence="1" type="ORF">M6B38_215505</name>
</gene>
<sequence length="121" mass="13735">MGLRCQGAAIDDASIPSKSKVPILQAFHRHIYDPNWPISNKRKHLPSQVCGKSQIALRMRQWGQSIPSGRESAGMTQKRFFMQQTRTTTKMLGTFGYFDPELALVMLCSAYRCGFNLYGYI</sequence>
<evidence type="ECO:0000313" key="1">
    <source>
        <dbReference type="EMBL" id="KAJ6797956.1"/>
    </source>
</evidence>
<dbReference type="Proteomes" id="UP001140949">
    <property type="component" value="Unassembled WGS sequence"/>
</dbReference>